<evidence type="ECO:0000313" key="3">
    <source>
        <dbReference type="Proteomes" id="UP001231189"/>
    </source>
</evidence>
<keyword evidence="3" id="KW-1185">Reference proteome</keyword>
<evidence type="ECO:0000256" key="1">
    <source>
        <dbReference type="SAM" id="MobiDB-lite"/>
    </source>
</evidence>
<dbReference type="Proteomes" id="UP001231189">
    <property type="component" value="Unassembled WGS sequence"/>
</dbReference>
<feature type="compositionally biased region" description="Low complexity" evidence="1">
    <location>
        <begin position="339"/>
        <end position="354"/>
    </location>
</feature>
<feature type="region of interest" description="Disordered" evidence="1">
    <location>
        <begin position="17"/>
        <end position="48"/>
    </location>
</feature>
<name>A0AAD8QNW7_LOLMU</name>
<accession>A0AAD8QNW7</accession>
<gene>
    <name evidence="2" type="ORF">QYE76_030018</name>
</gene>
<sequence>MTPDEITKLEAELKQRESLLQTRKEELDRRAAEMGKAVDSSPTPQNPSTYVSSIKNVVAITLDLQDSNYIKWRELFLVALGRYGLTSHVTGTADASPSDTSPTSDWACDDFTVLSWIYGSISPELFGIIMAPGSTARQIWDAIANLFHDNKKSRALSLDAEFRNTPQGDMSVHDYCAKLKSLADALGDVDEKISDETLVLTVLRGLNQQYSHLRSFLPYQVPFPTFLQTRSALVLEEAQKKTDAKHAASTALWASGNSVLPTGGTIIPHVGGAPPAAGRGSGPPDPRPPQSLQPGFYNNFGRGGGPGGRRGRGGGRGRGRDSNSPWMFNPWTGLPTRASQLQQQQPAQSSPWQPRWRAPTPGVLGPRPALPPYQAYTAMGYQQPPNNMMLQPQPQQQIDPALLTALQNMQLPGGQEWVMDSGASSHMASDHVLARSTPFAAHQKPGPYSPPHHPSFGIAGLATPDIPPCNVYTSNNTYLAINLHRPYDALPRPPIRPQPARGILLRRHGSLPRPLLLPRQATLHPCPAHHLLVRPNLLHLSCIAHAPPPVASLAHVFRERSGANTGITTLSSDDEFLHIDNFFPDLSDFFGNLNMGDNNPDVKQINSSNVVAATRPPLFDEEQEKFENVDAMFKAALFNILGDNIVDPYMAFDHGKDAWDALEAKFGASDWHCRKDFLRADGKRLTCFCSWCWSEVYFGKDHPAEQCASHSLH</sequence>
<dbReference type="PANTHER" id="PTHR47481">
    <property type="match status" value="1"/>
</dbReference>
<feature type="region of interest" description="Disordered" evidence="1">
    <location>
        <begin position="265"/>
        <end position="371"/>
    </location>
</feature>
<protein>
    <recommendedName>
        <fullName evidence="4">Retrotransposon Copia-like N-terminal domain-containing protein</fullName>
    </recommendedName>
</protein>
<evidence type="ECO:0000313" key="2">
    <source>
        <dbReference type="EMBL" id="KAK1606345.1"/>
    </source>
</evidence>
<organism evidence="2 3">
    <name type="scientific">Lolium multiflorum</name>
    <name type="common">Italian ryegrass</name>
    <name type="synonym">Lolium perenne subsp. multiflorum</name>
    <dbReference type="NCBI Taxonomy" id="4521"/>
    <lineage>
        <taxon>Eukaryota</taxon>
        <taxon>Viridiplantae</taxon>
        <taxon>Streptophyta</taxon>
        <taxon>Embryophyta</taxon>
        <taxon>Tracheophyta</taxon>
        <taxon>Spermatophyta</taxon>
        <taxon>Magnoliopsida</taxon>
        <taxon>Liliopsida</taxon>
        <taxon>Poales</taxon>
        <taxon>Poaceae</taxon>
        <taxon>BOP clade</taxon>
        <taxon>Pooideae</taxon>
        <taxon>Poodae</taxon>
        <taxon>Poeae</taxon>
        <taxon>Poeae Chloroplast Group 2 (Poeae type)</taxon>
        <taxon>Loliodinae</taxon>
        <taxon>Loliinae</taxon>
        <taxon>Lolium</taxon>
    </lineage>
</organism>
<proteinExistence type="predicted"/>
<comment type="caution">
    <text evidence="2">The sequence shown here is derived from an EMBL/GenBank/DDBJ whole genome shotgun (WGS) entry which is preliminary data.</text>
</comment>
<dbReference type="AlphaFoldDB" id="A0AAD8QNW7"/>
<dbReference type="PANTHER" id="PTHR47481:SF31">
    <property type="entry name" value="OS01G0873500 PROTEIN"/>
    <property type="match status" value="1"/>
</dbReference>
<evidence type="ECO:0008006" key="4">
    <source>
        <dbReference type="Google" id="ProtNLM"/>
    </source>
</evidence>
<dbReference type="Pfam" id="PF14223">
    <property type="entry name" value="Retrotran_gag_2"/>
    <property type="match status" value="1"/>
</dbReference>
<reference evidence="2" key="1">
    <citation type="submission" date="2023-07" db="EMBL/GenBank/DDBJ databases">
        <title>A chromosome-level genome assembly of Lolium multiflorum.</title>
        <authorList>
            <person name="Chen Y."/>
            <person name="Copetti D."/>
            <person name="Kolliker R."/>
            <person name="Studer B."/>
        </authorList>
    </citation>
    <scope>NUCLEOTIDE SEQUENCE</scope>
    <source>
        <strain evidence="2">02402/16</strain>
        <tissue evidence="2">Leaf</tissue>
    </source>
</reference>
<dbReference type="EMBL" id="JAUUTY010000007">
    <property type="protein sequence ID" value="KAK1606345.1"/>
    <property type="molecule type" value="Genomic_DNA"/>
</dbReference>
<feature type="compositionally biased region" description="Basic and acidic residues" evidence="1">
    <location>
        <begin position="17"/>
        <end position="33"/>
    </location>
</feature>